<organism evidence="1 2">
    <name type="scientific">Aspergillus steynii IBT 23096</name>
    <dbReference type="NCBI Taxonomy" id="1392250"/>
    <lineage>
        <taxon>Eukaryota</taxon>
        <taxon>Fungi</taxon>
        <taxon>Dikarya</taxon>
        <taxon>Ascomycota</taxon>
        <taxon>Pezizomycotina</taxon>
        <taxon>Eurotiomycetes</taxon>
        <taxon>Eurotiomycetidae</taxon>
        <taxon>Eurotiales</taxon>
        <taxon>Aspergillaceae</taxon>
        <taxon>Aspergillus</taxon>
        <taxon>Aspergillus subgen. Circumdati</taxon>
    </lineage>
</organism>
<dbReference type="RefSeq" id="XP_024701286.1">
    <property type="nucleotide sequence ID" value="XM_024849895.1"/>
</dbReference>
<dbReference type="Proteomes" id="UP000234275">
    <property type="component" value="Unassembled WGS sequence"/>
</dbReference>
<sequence length="104" mass="11737">MTRSGAIRHCLMDSLAAVHPCIAPMWRWICALCFFSPASARRMALYGRLKGLSDELKLLPLEKDTHSPQYFLCCVPSFPSKFPLSLYFPLFLLDQCGFHQTGPA</sequence>
<protein>
    <submittedName>
        <fullName evidence="1">Uncharacterized protein</fullName>
    </submittedName>
</protein>
<dbReference type="GeneID" id="36557594"/>
<evidence type="ECO:0000313" key="2">
    <source>
        <dbReference type="Proteomes" id="UP000234275"/>
    </source>
</evidence>
<proteinExistence type="predicted"/>
<evidence type="ECO:0000313" key="1">
    <source>
        <dbReference type="EMBL" id="PLB45984.1"/>
    </source>
</evidence>
<comment type="caution">
    <text evidence="1">The sequence shown here is derived from an EMBL/GenBank/DDBJ whole genome shotgun (WGS) entry which is preliminary data.</text>
</comment>
<gene>
    <name evidence="1" type="ORF">P170DRAFT_439683</name>
</gene>
<reference evidence="1 2" key="1">
    <citation type="submission" date="2016-12" db="EMBL/GenBank/DDBJ databases">
        <title>The genomes of Aspergillus section Nigri reveals drivers in fungal speciation.</title>
        <authorList>
            <consortium name="DOE Joint Genome Institute"/>
            <person name="Vesth T.C."/>
            <person name="Nybo J."/>
            <person name="Theobald S."/>
            <person name="Brandl J."/>
            <person name="Frisvad J.C."/>
            <person name="Nielsen K.F."/>
            <person name="Lyhne E.K."/>
            <person name="Kogle M.E."/>
            <person name="Kuo A."/>
            <person name="Riley R."/>
            <person name="Clum A."/>
            <person name="Nolan M."/>
            <person name="Lipzen A."/>
            <person name="Salamov A."/>
            <person name="Henrissat B."/>
            <person name="Wiebenga A."/>
            <person name="De Vries R.P."/>
            <person name="Grigoriev I.V."/>
            <person name="Mortensen U.H."/>
            <person name="Andersen M.R."/>
            <person name="Baker S.E."/>
        </authorList>
    </citation>
    <scope>NUCLEOTIDE SEQUENCE [LARGE SCALE GENOMIC DNA]</scope>
    <source>
        <strain evidence="1 2">IBT 23096</strain>
    </source>
</reference>
<keyword evidence="2" id="KW-1185">Reference proteome</keyword>
<dbReference type="AlphaFoldDB" id="A0A2I2FZD0"/>
<dbReference type="EMBL" id="MSFO01000007">
    <property type="protein sequence ID" value="PLB45984.1"/>
    <property type="molecule type" value="Genomic_DNA"/>
</dbReference>
<dbReference type="VEuPathDB" id="FungiDB:P170DRAFT_439683"/>
<name>A0A2I2FZD0_9EURO</name>
<accession>A0A2I2FZD0</accession>